<accession>A0A2T6BIN2</accession>
<keyword evidence="3" id="KW-1185">Reference proteome</keyword>
<keyword evidence="1" id="KW-1133">Transmembrane helix</keyword>
<sequence length="156" mass="17275">MGVISQLVKGGAQGVAGAVVDVAETFRPNATRQMELEHQAFDAALAQHAKEIATIRDGWFDRAVNGMNRLPRPLLALGTLGLFVYAMCDPLGFSARMAGLDLVPEPLWWLLGAIVSFYFGARELHYRRDRPRRTRVRRAKPSSNAALQAWRSERGG</sequence>
<feature type="transmembrane region" description="Helical" evidence="1">
    <location>
        <begin position="107"/>
        <end position="125"/>
    </location>
</feature>
<evidence type="ECO:0000313" key="3">
    <source>
        <dbReference type="Proteomes" id="UP000243978"/>
    </source>
</evidence>
<dbReference type="RefSeq" id="WP_107844157.1">
    <property type="nucleotide sequence ID" value="NZ_QBKS01000001.1"/>
</dbReference>
<evidence type="ECO:0000313" key="2">
    <source>
        <dbReference type="EMBL" id="PTX55912.1"/>
    </source>
</evidence>
<feature type="transmembrane region" description="Helical" evidence="1">
    <location>
        <begin position="74"/>
        <end position="95"/>
    </location>
</feature>
<comment type="caution">
    <text evidence="2">The sequence shown here is derived from an EMBL/GenBank/DDBJ whole genome shotgun (WGS) entry which is preliminary data.</text>
</comment>
<dbReference type="EMBL" id="QBKS01000001">
    <property type="protein sequence ID" value="PTX55912.1"/>
    <property type="molecule type" value="Genomic_DNA"/>
</dbReference>
<reference evidence="2 3" key="1">
    <citation type="submission" date="2018-04" db="EMBL/GenBank/DDBJ databases">
        <title>Genomic Encyclopedia of Archaeal and Bacterial Type Strains, Phase II (KMG-II): from individual species to whole genera.</title>
        <authorList>
            <person name="Goeker M."/>
        </authorList>
    </citation>
    <scope>NUCLEOTIDE SEQUENCE [LARGE SCALE GENOMIC DNA]</scope>
    <source>
        <strain evidence="2 3">DSM 100977</strain>
    </source>
</reference>
<dbReference type="InterPro" id="IPR021497">
    <property type="entry name" value="GTA_holin_3TM"/>
</dbReference>
<evidence type="ECO:0000256" key="1">
    <source>
        <dbReference type="SAM" id="Phobius"/>
    </source>
</evidence>
<proteinExistence type="predicted"/>
<name>A0A2T6BIN2_9RHOB</name>
<dbReference type="AlphaFoldDB" id="A0A2T6BIN2"/>
<protein>
    <submittedName>
        <fullName evidence="2">Holin (3TMs family)</fullName>
    </submittedName>
</protein>
<dbReference type="OrthoDB" id="7355053at2"/>
<keyword evidence="1" id="KW-0812">Transmembrane</keyword>
<gene>
    <name evidence="2" type="ORF">C8N43_0560</name>
</gene>
<dbReference type="Proteomes" id="UP000243978">
    <property type="component" value="Unassembled WGS sequence"/>
</dbReference>
<organism evidence="2 3">
    <name type="scientific">Litoreibacter ponti</name>
    <dbReference type="NCBI Taxonomy" id="1510457"/>
    <lineage>
        <taxon>Bacteria</taxon>
        <taxon>Pseudomonadati</taxon>
        <taxon>Pseudomonadota</taxon>
        <taxon>Alphaproteobacteria</taxon>
        <taxon>Rhodobacterales</taxon>
        <taxon>Roseobacteraceae</taxon>
        <taxon>Litoreibacter</taxon>
    </lineage>
</organism>
<dbReference type="Pfam" id="PF11351">
    <property type="entry name" value="GTA_holin_3TM"/>
    <property type="match status" value="1"/>
</dbReference>
<keyword evidence="1" id="KW-0472">Membrane</keyword>